<name>A4S8M2_OSTLU</name>
<evidence type="ECO:0000313" key="2">
    <source>
        <dbReference type="Proteomes" id="UP000001568"/>
    </source>
</evidence>
<dbReference type="OMA" id="MGFLTRW"/>
<reference evidence="1 2" key="1">
    <citation type="journal article" date="2007" name="Proc. Natl. Acad. Sci. U.S.A.">
        <title>The tiny eukaryote Ostreococcus provides genomic insights into the paradox of plankton speciation.</title>
        <authorList>
            <person name="Palenik B."/>
            <person name="Grimwood J."/>
            <person name="Aerts A."/>
            <person name="Rouze P."/>
            <person name="Salamov A."/>
            <person name="Putnam N."/>
            <person name="Dupont C."/>
            <person name="Jorgensen R."/>
            <person name="Derelle E."/>
            <person name="Rombauts S."/>
            <person name="Zhou K."/>
            <person name="Otillar R."/>
            <person name="Merchant S.S."/>
            <person name="Podell S."/>
            <person name="Gaasterland T."/>
            <person name="Napoli C."/>
            <person name="Gendler K."/>
            <person name="Manuell A."/>
            <person name="Tai V."/>
            <person name="Vallon O."/>
            <person name="Piganeau G."/>
            <person name="Jancek S."/>
            <person name="Heijde M."/>
            <person name="Jabbari K."/>
            <person name="Bowler C."/>
            <person name="Lohr M."/>
            <person name="Robbens S."/>
            <person name="Werner G."/>
            <person name="Dubchak I."/>
            <person name="Pazour G.J."/>
            <person name="Ren Q."/>
            <person name="Paulsen I."/>
            <person name="Delwiche C."/>
            <person name="Schmutz J."/>
            <person name="Rokhsar D."/>
            <person name="Van de Peer Y."/>
            <person name="Moreau H."/>
            <person name="Grigoriev I.V."/>
        </authorList>
    </citation>
    <scope>NUCLEOTIDE SEQUENCE [LARGE SCALE GENOMIC DNA]</scope>
    <source>
        <strain evidence="1 2">CCE9901</strain>
    </source>
</reference>
<organism evidence="1 2">
    <name type="scientific">Ostreococcus lucimarinus (strain CCE9901)</name>
    <dbReference type="NCBI Taxonomy" id="436017"/>
    <lineage>
        <taxon>Eukaryota</taxon>
        <taxon>Viridiplantae</taxon>
        <taxon>Chlorophyta</taxon>
        <taxon>Mamiellophyceae</taxon>
        <taxon>Mamiellales</taxon>
        <taxon>Bathycoccaceae</taxon>
        <taxon>Ostreococcus</taxon>
    </lineage>
</organism>
<protein>
    <submittedName>
        <fullName evidence="1">Uncharacterized protein</fullName>
    </submittedName>
</protein>
<dbReference type="Gramene" id="ABP00084">
    <property type="protein sequence ID" value="ABP00084"/>
    <property type="gene ID" value="OSTLU_27898"/>
</dbReference>
<dbReference type="GeneID" id="5005757"/>
<accession>A4S8M2</accession>
<dbReference type="Pfam" id="PF17250">
    <property type="entry name" value="NDUFB11"/>
    <property type="match status" value="1"/>
</dbReference>
<dbReference type="AlphaFoldDB" id="A4S8M2"/>
<dbReference type="EMBL" id="CP000595">
    <property type="protein sequence ID" value="ABP00084.1"/>
    <property type="molecule type" value="Genomic_DNA"/>
</dbReference>
<dbReference type="HOGENOM" id="CLU_2489857_0_0_1"/>
<dbReference type="OrthoDB" id="496273at2759"/>
<proteinExistence type="predicted"/>
<gene>
    <name evidence="1" type="ORF">OSTLU_27898</name>
</gene>
<dbReference type="KEGG" id="olu:OSTLU_27898"/>
<dbReference type="STRING" id="436017.A4S8M2"/>
<dbReference type="RefSeq" id="XP_001421790.1">
    <property type="nucleotide sequence ID" value="XM_001421753.1"/>
</dbReference>
<sequence>MGFLTRFIASGIDDGVERQRALEKHLEKTSAKCATLKDNWDQPTKSDRYWLREKSQLAYADANQTGDDVPGRRPVW</sequence>
<keyword evidence="2" id="KW-1185">Reference proteome</keyword>
<dbReference type="Proteomes" id="UP000001568">
    <property type="component" value="Chromosome 15"/>
</dbReference>
<evidence type="ECO:0000313" key="1">
    <source>
        <dbReference type="EMBL" id="ABP00084.1"/>
    </source>
</evidence>
<dbReference type="InterPro" id="IPR035204">
    <property type="entry name" value="NDUFB11"/>
</dbReference>